<evidence type="ECO:0000256" key="6">
    <source>
        <dbReference type="SAM" id="MobiDB-lite"/>
    </source>
</evidence>
<dbReference type="PANTHER" id="PTHR11909">
    <property type="entry name" value="CASEIN KINASE-RELATED"/>
    <property type="match status" value="1"/>
</dbReference>
<reference evidence="8 9" key="1">
    <citation type="submission" date="2024-11" db="EMBL/GenBank/DDBJ databases">
        <title>Chromosome-level genome assembly of the freshwater bivalve Anodonta woodiana.</title>
        <authorList>
            <person name="Chen X."/>
        </authorList>
    </citation>
    <scope>NUCLEOTIDE SEQUENCE [LARGE SCALE GENOMIC DNA]</scope>
    <source>
        <strain evidence="8">MN2024</strain>
        <tissue evidence="8">Gills</tissue>
    </source>
</reference>
<dbReference type="GO" id="GO:0005524">
    <property type="term" value="F:ATP binding"/>
    <property type="evidence" value="ECO:0007669"/>
    <property type="project" value="UniProtKB-UniRule"/>
</dbReference>
<evidence type="ECO:0000259" key="7">
    <source>
        <dbReference type="PROSITE" id="PS50011"/>
    </source>
</evidence>
<comment type="similarity">
    <text evidence="5">Belongs to the protein kinase superfamily.</text>
</comment>
<keyword evidence="2 4" id="KW-0547">Nucleotide-binding</keyword>
<keyword evidence="5" id="KW-0723">Serine/threonine-protein kinase</keyword>
<evidence type="ECO:0000256" key="5">
    <source>
        <dbReference type="RuleBase" id="RU000304"/>
    </source>
</evidence>
<feature type="compositionally biased region" description="Polar residues" evidence="6">
    <location>
        <begin position="479"/>
        <end position="493"/>
    </location>
</feature>
<dbReference type="PROSITE" id="PS00108">
    <property type="entry name" value="PROTEIN_KINASE_ST"/>
    <property type="match status" value="1"/>
</dbReference>
<dbReference type="InterPro" id="IPR008271">
    <property type="entry name" value="Ser/Thr_kinase_AS"/>
</dbReference>
<dbReference type="InterPro" id="IPR000719">
    <property type="entry name" value="Prot_kinase_dom"/>
</dbReference>
<dbReference type="Proteomes" id="UP001634394">
    <property type="component" value="Unassembled WGS sequence"/>
</dbReference>
<protein>
    <recommendedName>
        <fullName evidence="1">non-specific serine/threonine protein kinase</fullName>
        <ecNumber evidence="1">2.7.11.1</ecNumber>
    </recommendedName>
</protein>
<evidence type="ECO:0000256" key="1">
    <source>
        <dbReference type="ARBA" id="ARBA00012513"/>
    </source>
</evidence>
<evidence type="ECO:0000256" key="2">
    <source>
        <dbReference type="ARBA" id="ARBA00022741"/>
    </source>
</evidence>
<feature type="region of interest" description="Disordered" evidence="6">
    <location>
        <begin position="1"/>
        <end position="23"/>
    </location>
</feature>
<keyword evidence="3 4" id="KW-0067">ATP-binding</keyword>
<dbReference type="GO" id="GO:0004674">
    <property type="term" value="F:protein serine/threonine kinase activity"/>
    <property type="evidence" value="ECO:0007669"/>
    <property type="project" value="UniProtKB-KW"/>
</dbReference>
<dbReference type="EMBL" id="JBJQND010000006">
    <property type="protein sequence ID" value="KAL3874653.1"/>
    <property type="molecule type" value="Genomic_DNA"/>
</dbReference>
<keyword evidence="5" id="KW-0808">Transferase</keyword>
<dbReference type="Pfam" id="PF00069">
    <property type="entry name" value="Pkinase"/>
    <property type="match status" value="1"/>
</dbReference>
<dbReference type="InterPro" id="IPR017441">
    <property type="entry name" value="Protein_kinase_ATP_BS"/>
</dbReference>
<name>A0ABD3WN56_SINWO</name>
<organism evidence="8 9">
    <name type="scientific">Sinanodonta woodiana</name>
    <name type="common">Chinese pond mussel</name>
    <name type="synonym">Anodonta woodiana</name>
    <dbReference type="NCBI Taxonomy" id="1069815"/>
    <lineage>
        <taxon>Eukaryota</taxon>
        <taxon>Metazoa</taxon>
        <taxon>Spiralia</taxon>
        <taxon>Lophotrochozoa</taxon>
        <taxon>Mollusca</taxon>
        <taxon>Bivalvia</taxon>
        <taxon>Autobranchia</taxon>
        <taxon>Heteroconchia</taxon>
        <taxon>Palaeoheterodonta</taxon>
        <taxon>Unionida</taxon>
        <taxon>Unionoidea</taxon>
        <taxon>Unionidae</taxon>
        <taxon>Unioninae</taxon>
        <taxon>Sinanodonta</taxon>
    </lineage>
</organism>
<dbReference type="SUPFAM" id="SSF56112">
    <property type="entry name" value="Protein kinase-like (PK-like)"/>
    <property type="match status" value="1"/>
</dbReference>
<dbReference type="SMART" id="SM00220">
    <property type="entry name" value="S_TKc"/>
    <property type="match status" value="1"/>
</dbReference>
<feature type="domain" description="Protein kinase" evidence="7">
    <location>
        <begin position="42"/>
        <end position="337"/>
    </location>
</feature>
<feature type="compositionally biased region" description="Low complexity" evidence="6">
    <location>
        <begin position="382"/>
        <end position="392"/>
    </location>
</feature>
<dbReference type="Gene3D" id="1.10.510.10">
    <property type="entry name" value="Transferase(Phosphotransferase) domain 1"/>
    <property type="match status" value="1"/>
</dbReference>
<dbReference type="InterPro" id="IPR050235">
    <property type="entry name" value="CK1_Ser-Thr_kinase"/>
</dbReference>
<proteinExistence type="inferred from homology"/>
<dbReference type="PROSITE" id="PS50011">
    <property type="entry name" value="PROTEIN_KINASE_DOM"/>
    <property type="match status" value="1"/>
</dbReference>
<feature type="region of interest" description="Disordered" evidence="6">
    <location>
        <begin position="353"/>
        <end position="493"/>
    </location>
</feature>
<dbReference type="CDD" id="cd14015">
    <property type="entry name" value="STKc_VRK"/>
    <property type="match status" value="1"/>
</dbReference>
<dbReference type="PROSITE" id="PS00107">
    <property type="entry name" value="PROTEIN_KINASE_ATP"/>
    <property type="match status" value="1"/>
</dbReference>
<evidence type="ECO:0000313" key="9">
    <source>
        <dbReference type="Proteomes" id="UP001634394"/>
    </source>
</evidence>
<evidence type="ECO:0000256" key="3">
    <source>
        <dbReference type="ARBA" id="ARBA00022840"/>
    </source>
</evidence>
<gene>
    <name evidence="8" type="ORF">ACJMK2_037635</name>
</gene>
<feature type="compositionally biased region" description="Basic residues" evidence="6">
    <location>
        <begin position="462"/>
        <end position="474"/>
    </location>
</feature>
<keyword evidence="9" id="KW-1185">Reference proteome</keyword>
<feature type="binding site" evidence="4">
    <location>
        <position position="76"/>
    </location>
    <ligand>
        <name>ATP</name>
        <dbReference type="ChEBI" id="CHEBI:30616"/>
    </ligand>
</feature>
<dbReference type="AlphaFoldDB" id="A0ABD3WN56"/>
<evidence type="ECO:0000256" key="4">
    <source>
        <dbReference type="PROSITE-ProRule" id="PRU10141"/>
    </source>
</evidence>
<dbReference type="InterPro" id="IPR011009">
    <property type="entry name" value="Kinase-like_dom_sf"/>
</dbReference>
<comment type="caution">
    <text evidence="8">The sequence shown here is derived from an EMBL/GenBank/DDBJ whole genome shotgun (WGS) entry which is preliminary data.</text>
</comment>
<evidence type="ECO:0000313" key="8">
    <source>
        <dbReference type="EMBL" id="KAL3874653.1"/>
    </source>
</evidence>
<accession>A0ABD3WN56</accession>
<keyword evidence="5" id="KW-0418">Kinase</keyword>
<sequence>MPKRKTDSGGPVAKKSRAPKTHVLPEKFPNGEILKDLTKREWRLGDVIGQGGFGLIYLASDQTETKVTPDANYVVKIEPATNGPLFCEIHFYQRVAKPELITAWRENRGLKYLGVPAFIGCGQHIRNGTTYRFMVMQRFSTDLQKLFEGAGKRFSKATVYALGLRLLDALEYLHEHEYIHADVKASNCLLGYKNGKTDTDQVYLVDYGLACKYIIDGNHKEYKEDPKKAHDGTVEFTSIDAHKGVAPSRRGDLEILGYCMLQWLCSRLPWETDLTNKDKVASQKEKFMKNIPSLIKACFPAGDDTSVISSYLTTVQKLGYSQNPDYEKLRSILQGGLTKQGQKDVWKLQLEYGGKSKQQASSTPKKAAKRRSESPGKKGPVSKKIAVVSSSSTPKLLNAKSPKRTASSTKKLKPSASEGTPSGSGRGKSPRPVIRAPGILASPRRNAHLGKVNGEAEPAKALVRKTAVRRRAKPKALMSDSSVQTSPGLVQNK</sequence>
<dbReference type="EC" id="2.7.11.1" evidence="1"/>